<protein>
    <submittedName>
        <fullName evidence="1">RHS repeat-associated core domain-containing protein</fullName>
    </submittedName>
</protein>
<dbReference type="Proteomes" id="UP000628086">
    <property type="component" value="Unassembled WGS sequence"/>
</dbReference>
<organism evidence="1 2">
    <name type="scientific">Pseudomonas taiwanensis</name>
    <dbReference type="NCBI Taxonomy" id="470150"/>
    <lineage>
        <taxon>Bacteria</taxon>
        <taxon>Pseudomonadati</taxon>
        <taxon>Pseudomonadota</taxon>
        <taxon>Gammaproteobacteria</taxon>
        <taxon>Pseudomonadales</taxon>
        <taxon>Pseudomonadaceae</taxon>
        <taxon>Pseudomonas</taxon>
    </lineage>
</organism>
<evidence type="ECO:0000313" key="1">
    <source>
        <dbReference type="EMBL" id="MBC3477146.1"/>
    </source>
</evidence>
<comment type="caution">
    <text evidence="1">The sequence shown here is derived from an EMBL/GenBank/DDBJ whole genome shotgun (WGS) entry which is preliminary data.</text>
</comment>
<keyword evidence="2" id="KW-1185">Reference proteome</keyword>
<dbReference type="InterPro" id="IPR022385">
    <property type="entry name" value="Rhs_assc_core"/>
</dbReference>
<dbReference type="EMBL" id="JABWRS010000011">
    <property type="protein sequence ID" value="MBC3477146.1"/>
    <property type="molecule type" value="Genomic_DNA"/>
</dbReference>
<name>A0ABR6V9G0_9PSED</name>
<proteinExistence type="predicted"/>
<reference evidence="1 2" key="1">
    <citation type="journal article" date="2020" name="Microorganisms">
        <title>Reliable Identification of Environmental Pseudomonas Isolates Using the rpoD Gene.</title>
        <authorList>
            <consortium name="The Broad Institute Genome Sequencing Platform"/>
            <person name="Girard L."/>
            <person name="Lood C."/>
            <person name="Rokni-Zadeh H."/>
            <person name="van Noort V."/>
            <person name="Lavigne R."/>
            <person name="De Mot R."/>
        </authorList>
    </citation>
    <scope>NUCLEOTIDE SEQUENCE [LARGE SCALE GENOMIC DNA]</scope>
    <source>
        <strain evidence="1 2">RW7P2</strain>
    </source>
</reference>
<evidence type="ECO:0000313" key="2">
    <source>
        <dbReference type="Proteomes" id="UP000628086"/>
    </source>
</evidence>
<sequence>MSFVQLLATDRQHSVLNGAQNQARAYTAYGSTAAQGGPMSAFCGEPRDELTACYHLGNGYRQFNPAIMRLHSPDSRSPFGEGGVNSYAYCAGDPVNKYDPTGRVLEWIPVGTQAFSSLSTALAAGNRRALVVTKQRVQRAQGETVSQAPLLPELADSLIGYAAAPMGAVANVTRNVLQTPSSPAASLAGQLAWAGAASSGFVAVGTNLHSYQTFRTWTALADQHGINRWSVAIEAMGQVLLPSFVRRAALQAGIRTGKAALDTVHWAYRLPGAALARQVSRADEDVLNSVMVRSR</sequence>
<accession>A0ABR6V9G0</accession>
<dbReference type="NCBIfam" id="TIGR03696">
    <property type="entry name" value="Rhs_assc_core"/>
    <property type="match status" value="1"/>
</dbReference>
<dbReference type="SUPFAM" id="SSF56399">
    <property type="entry name" value="ADP-ribosylation"/>
    <property type="match status" value="1"/>
</dbReference>
<dbReference type="Gene3D" id="2.180.10.10">
    <property type="entry name" value="RHS repeat-associated core"/>
    <property type="match status" value="1"/>
</dbReference>
<gene>
    <name evidence="1" type="ORF">HU747_16280</name>
</gene>